<evidence type="ECO:0000313" key="1">
    <source>
        <dbReference type="EMBL" id="PYH88390.1"/>
    </source>
</evidence>
<evidence type="ECO:0000313" key="2">
    <source>
        <dbReference type="Proteomes" id="UP000247810"/>
    </source>
</evidence>
<dbReference type="Proteomes" id="UP000247810">
    <property type="component" value="Unassembled WGS sequence"/>
</dbReference>
<dbReference type="OrthoDB" id="5153231at2759"/>
<reference evidence="1 2" key="1">
    <citation type="submission" date="2018-02" db="EMBL/GenBank/DDBJ databases">
        <title>The genomes of Aspergillus section Nigri reveals drivers in fungal speciation.</title>
        <authorList>
            <consortium name="DOE Joint Genome Institute"/>
            <person name="Vesth T.C."/>
            <person name="Nybo J."/>
            <person name="Theobald S."/>
            <person name="Brandl J."/>
            <person name="Frisvad J.C."/>
            <person name="Nielsen K.F."/>
            <person name="Lyhne E.K."/>
            <person name="Kogle M.E."/>
            <person name="Kuo A."/>
            <person name="Riley R."/>
            <person name="Clum A."/>
            <person name="Nolan M."/>
            <person name="Lipzen A."/>
            <person name="Salamov A."/>
            <person name="Henrissat B."/>
            <person name="Wiebenga A."/>
            <person name="De vries R.P."/>
            <person name="Grigoriev I.V."/>
            <person name="Mortensen U.H."/>
            <person name="Andersen M.R."/>
            <person name="Baker S.E."/>
        </authorList>
    </citation>
    <scope>NUCLEOTIDE SEQUENCE [LARGE SCALE GENOMIC DNA]</scope>
    <source>
        <strain evidence="1 2">CBS 707.79</strain>
    </source>
</reference>
<accession>A0A319CUF9</accession>
<organism evidence="1 2">
    <name type="scientific">Aspergillus ellipticus CBS 707.79</name>
    <dbReference type="NCBI Taxonomy" id="1448320"/>
    <lineage>
        <taxon>Eukaryota</taxon>
        <taxon>Fungi</taxon>
        <taxon>Dikarya</taxon>
        <taxon>Ascomycota</taxon>
        <taxon>Pezizomycotina</taxon>
        <taxon>Eurotiomycetes</taxon>
        <taxon>Eurotiomycetidae</taxon>
        <taxon>Eurotiales</taxon>
        <taxon>Aspergillaceae</taxon>
        <taxon>Aspergillus</taxon>
        <taxon>Aspergillus subgen. Circumdati</taxon>
    </lineage>
</organism>
<dbReference type="STRING" id="1448320.A0A319CUF9"/>
<dbReference type="VEuPathDB" id="FungiDB:BO71DRAFT_140951"/>
<sequence length="597" mass="68823">MDSSEDEARWSLCLLCREEIDTEDETAILECTKDCRIKERILYCEDFPIRICSLWFHKSCYQILMASYKKSKRPSLEIFRSFAAAVEPLHTPANPFLADTASTWEGLVSHSTKRIMAGIFRQELFMRLPVEIQSMIVDRISPCRYLIVLGETRRLIEQLRNVGWIECELVLNLKQTVYVTKTKYQGNLYISGVSNSPLEAVDVDQERLELPICIEKIILSVDHIGVRRLQFLDHNTVPSSDDSPWYEIVDIQDSDVVVHVRFDGLFVRNLRIFRGQRLQPRIWSLPDPPDYNDWNVFGTLDNRHRSYVKLGAGIQGILACCAESIIGIHGFRGLTKEYKSFNTFMEQLLDCYPAKRIFFPFHVNEVIQGAWVRRRIGCEARYSSPTLIIRTSLGRVMSFGPHPLAALKYTYDFQSLLKRGDGTISGLFYDGMTSFAEHSFRMGVICDSNHPIAEFHESEPSLEQYLAPSIESFLTQNLVTMHLTKAPLEGILKVRIWRDHRYSCLPFTGLLLYYENGNIESLGQIRLHEDFELEIMAPICIEHGVRTRGNLPFVKGVHGSATCPRSRNEDCEWQTLPLQGTIVWWTGYLVDKIDFYE</sequence>
<keyword evidence="2" id="KW-1185">Reference proteome</keyword>
<protein>
    <submittedName>
        <fullName evidence="1">Uncharacterized protein</fullName>
    </submittedName>
</protein>
<name>A0A319CUF9_9EURO</name>
<dbReference type="AlphaFoldDB" id="A0A319CUF9"/>
<proteinExistence type="predicted"/>
<gene>
    <name evidence="1" type="ORF">BO71DRAFT_140951</name>
</gene>
<dbReference type="EMBL" id="KZ826098">
    <property type="protein sequence ID" value="PYH88390.1"/>
    <property type="molecule type" value="Genomic_DNA"/>
</dbReference>